<evidence type="ECO:0000313" key="4">
    <source>
        <dbReference type="Proteomes" id="UP000245396"/>
    </source>
</evidence>
<evidence type="ECO:0000313" key="3">
    <source>
        <dbReference type="EMBL" id="PWJ74157.1"/>
    </source>
</evidence>
<dbReference type="Pfam" id="PF00565">
    <property type="entry name" value="SNase"/>
    <property type="match status" value="1"/>
</dbReference>
<evidence type="ECO:0000259" key="2">
    <source>
        <dbReference type="SMART" id="SM00318"/>
    </source>
</evidence>
<keyword evidence="3" id="KW-0378">Hydrolase</keyword>
<keyword evidence="3" id="KW-0255">Endonuclease</keyword>
<keyword evidence="3" id="KW-0540">Nuclease</keyword>
<evidence type="ECO:0000256" key="1">
    <source>
        <dbReference type="SAM" id="SignalP"/>
    </source>
</evidence>
<protein>
    <submittedName>
        <fullName evidence="3">Endonuclease YncB(Thermonuclease family)</fullName>
    </submittedName>
</protein>
<feature type="chain" id="PRO_5016428763" evidence="1">
    <location>
        <begin position="23"/>
        <end position="167"/>
    </location>
</feature>
<dbReference type="GO" id="GO:0004519">
    <property type="term" value="F:endonuclease activity"/>
    <property type="evidence" value="ECO:0007669"/>
    <property type="project" value="UniProtKB-KW"/>
</dbReference>
<proteinExistence type="predicted"/>
<dbReference type="EMBL" id="QGGG01000024">
    <property type="protein sequence ID" value="PWJ74157.1"/>
    <property type="molecule type" value="Genomic_DNA"/>
</dbReference>
<sequence length="167" mass="18093">MMQKPKIWALALILIAAGAVQAEAQSRSGLVSVANGSRFQLQGSNLWVRLYGIETCDLEQRAFFNGVGWPCGIVAAGWLTQITLGYAIKCIDEGSAEYATFYGRCFLPSGEDIAKLALEKGMAIAKRVNGEPIEESYGLIEAEAREKKAGVWSSNFQSGGNFYRAAD</sequence>
<feature type="signal peptide" evidence="1">
    <location>
        <begin position="1"/>
        <end position="22"/>
    </location>
</feature>
<feature type="domain" description="TNase-like" evidence="2">
    <location>
        <begin position="24"/>
        <end position="154"/>
    </location>
</feature>
<reference evidence="3 4" key="1">
    <citation type="submission" date="2018-05" db="EMBL/GenBank/DDBJ databases">
        <title>Genomic Encyclopedia of Type Strains, Phase IV (KMG-IV): sequencing the most valuable type-strain genomes for metagenomic binning, comparative biology and taxonomic classification.</title>
        <authorList>
            <person name="Goeker M."/>
        </authorList>
    </citation>
    <scope>NUCLEOTIDE SEQUENCE [LARGE SCALE GENOMIC DNA]</scope>
    <source>
        <strain evidence="3 4">DSM 6986</strain>
    </source>
</reference>
<dbReference type="RefSeq" id="WP_146201552.1">
    <property type="nucleotide sequence ID" value="NZ_QGGG01000024.1"/>
</dbReference>
<organism evidence="3 4">
    <name type="scientific">Pseudaminobacter salicylatoxidans</name>
    <dbReference type="NCBI Taxonomy" id="93369"/>
    <lineage>
        <taxon>Bacteria</taxon>
        <taxon>Pseudomonadati</taxon>
        <taxon>Pseudomonadota</taxon>
        <taxon>Alphaproteobacteria</taxon>
        <taxon>Hyphomicrobiales</taxon>
        <taxon>Phyllobacteriaceae</taxon>
        <taxon>Pseudaminobacter</taxon>
    </lineage>
</organism>
<keyword evidence="4" id="KW-1185">Reference proteome</keyword>
<dbReference type="Proteomes" id="UP000245396">
    <property type="component" value="Unassembled WGS sequence"/>
</dbReference>
<dbReference type="Gene3D" id="2.40.50.90">
    <property type="match status" value="1"/>
</dbReference>
<comment type="caution">
    <text evidence="3">The sequence shown here is derived from an EMBL/GenBank/DDBJ whole genome shotgun (WGS) entry which is preliminary data.</text>
</comment>
<gene>
    <name evidence="3" type="ORF">C7441_12432</name>
</gene>
<accession>A0A316BM21</accession>
<name>A0A316BM21_PSESE</name>
<keyword evidence="1" id="KW-0732">Signal</keyword>
<dbReference type="SMART" id="SM00318">
    <property type="entry name" value="SNc"/>
    <property type="match status" value="1"/>
</dbReference>
<dbReference type="AlphaFoldDB" id="A0A316BM21"/>
<dbReference type="InterPro" id="IPR035437">
    <property type="entry name" value="SNase_OB-fold_sf"/>
</dbReference>
<dbReference type="InterPro" id="IPR016071">
    <property type="entry name" value="Staphylococal_nuclease_OB-fold"/>
</dbReference>
<dbReference type="SUPFAM" id="SSF50199">
    <property type="entry name" value="Staphylococcal nuclease"/>
    <property type="match status" value="1"/>
</dbReference>
<dbReference type="OrthoDB" id="7922211at2"/>